<dbReference type="SUPFAM" id="SSF51206">
    <property type="entry name" value="cAMP-binding domain-like"/>
    <property type="match status" value="1"/>
</dbReference>
<sequence length="191" mass="22144">MEIKSSTLFEIPLSEEEAKAIDELIPIKTFPKGTVLLKQGQIAKDSYFNLKGLVRLYYLIDGEEKTIQFFTEGDPIASLSSYHHQTPSPHYLECVEDCTLTILNFEKEQELIKKVPAFESICRISIEQEFGKNQEVLANYMIKSPEQRYLDLQNERPELLNRVPQYILASYLGVKPESLSRIRKRLTEKRV</sequence>
<gene>
    <name evidence="2" type="ORF">SAMN04488108_1027</name>
</gene>
<organism evidence="2 3">
    <name type="scientific">Algoriphagus zhangzhouensis</name>
    <dbReference type="NCBI Taxonomy" id="1073327"/>
    <lineage>
        <taxon>Bacteria</taxon>
        <taxon>Pseudomonadati</taxon>
        <taxon>Bacteroidota</taxon>
        <taxon>Cytophagia</taxon>
        <taxon>Cytophagales</taxon>
        <taxon>Cyclobacteriaceae</taxon>
        <taxon>Algoriphagus</taxon>
    </lineage>
</organism>
<evidence type="ECO:0000313" key="3">
    <source>
        <dbReference type="Proteomes" id="UP000184609"/>
    </source>
</evidence>
<dbReference type="InterPro" id="IPR018490">
    <property type="entry name" value="cNMP-bd_dom_sf"/>
</dbReference>
<dbReference type="OrthoDB" id="667553at2"/>
<dbReference type="InterPro" id="IPR014710">
    <property type="entry name" value="RmlC-like_jellyroll"/>
</dbReference>
<dbReference type="PROSITE" id="PS50042">
    <property type="entry name" value="CNMP_BINDING_3"/>
    <property type="match status" value="1"/>
</dbReference>
<feature type="domain" description="Cyclic nucleotide-binding" evidence="1">
    <location>
        <begin position="8"/>
        <end position="112"/>
    </location>
</feature>
<dbReference type="AlphaFoldDB" id="A0A1M7Z7V4"/>
<dbReference type="SMART" id="SM00100">
    <property type="entry name" value="cNMP"/>
    <property type="match status" value="1"/>
</dbReference>
<dbReference type="GO" id="GO:0016301">
    <property type="term" value="F:kinase activity"/>
    <property type="evidence" value="ECO:0007669"/>
    <property type="project" value="UniProtKB-KW"/>
</dbReference>
<accession>A0A1M7Z7V4</accession>
<keyword evidence="2" id="KW-0808">Transferase</keyword>
<dbReference type="InterPro" id="IPR000595">
    <property type="entry name" value="cNMP-bd_dom"/>
</dbReference>
<dbReference type="CDD" id="cd00038">
    <property type="entry name" value="CAP_ED"/>
    <property type="match status" value="1"/>
</dbReference>
<dbReference type="Proteomes" id="UP000184609">
    <property type="component" value="Unassembled WGS sequence"/>
</dbReference>
<dbReference type="STRING" id="1073327.SAMN04488108_1027"/>
<keyword evidence="3" id="KW-1185">Reference proteome</keyword>
<reference evidence="3" key="1">
    <citation type="submission" date="2016-12" db="EMBL/GenBank/DDBJ databases">
        <authorList>
            <person name="Varghese N."/>
            <person name="Submissions S."/>
        </authorList>
    </citation>
    <scope>NUCLEOTIDE SEQUENCE [LARGE SCALE GENOMIC DNA]</scope>
    <source>
        <strain evidence="3">DSM 25035</strain>
    </source>
</reference>
<evidence type="ECO:0000313" key="2">
    <source>
        <dbReference type="EMBL" id="SHO60786.1"/>
    </source>
</evidence>
<proteinExistence type="predicted"/>
<dbReference type="Pfam" id="PF00027">
    <property type="entry name" value="cNMP_binding"/>
    <property type="match status" value="1"/>
</dbReference>
<keyword evidence="2" id="KW-0418">Kinase</keyword>
<evidence type="ECO:0000259" key="1">
    <source>
        <dbReference type="PROSITE" id="PS50042"/>
    </source>
</evidence>
<dbReference type="EMBL" id="FRXN01000001">
    <property type="protein sequence ID" value="SHO60786.1"/>
    <property type="molecule type" value="Genomic_DNA"/>
</dbReference>
<dbReference type="Gene3D" id="2.60.120.10">
    <property type="entry name" value="Jelly Rolls"/>
    <property type="match status" value="1"/>
</dbReference>
<protein>
    <submittedName>
        <fullName evidence="2">cAMP-binding domain of CRP or a regulatory subunit of cAMP-dependent protein kinases</fullName>
    </submittedName>
</protein>
<dbReference type="RefSeq" id="WP_073570642.1">
    <property type="nucleotide sequence ID" value="NZ_FRXN01000001.1"/>
</dbReference>
<name>A0A1M7Z7V4_9BACT</name>